<evidence type="ECO:0000256" key="9">
    <source>
        <dbReference type="ARBA" id="ARBA00022692"/>
    </source>
</evidence>
<evidence type="ECO:0000313" key="21">
    <source>
        <dbReference type="EMBL" id="KAL1526060.1"/>
    </source>
</evidence>
<sequence length="806" mass="87437">MGVPSPAAPRGGRRLGSTDLSPPFLSPAPSTARPRRSPPCRVPSRLLSLALFASFLPHLSRAETLATEPSRPEALATDPSHAETLATEPSRAEALATEPSHAETLAAEPSRAEAWATEPSRGYELGRASLPPARLSLAEESMAGVSSPAARLSLGANSSLSLAAVSPPGGEVAQLGQRPALGATRASAAVEPERLVREEEALQALEPTASASVREAEEPPRDYLSDFAGRPLSNASASLSRRCRRAVEDVLQREATHAPPPIYSDPLSGVVVAPLKASTDVRIVYVIGLGPRPYAHRVISRMLYALYAPSHLFLLHADIKASKEALAECVRIAEKYPNVHILRTRRLVQWGMFSMVAITLDAMRSVLDSGLPFDYLINLSDADLALRTDAEMQGFLQRVRGRSLINVHEGGGEQLVEANKFIDAHTIVECGGYGFVVVNKTHDAFPLTAGCCIGRSGPAAFGTLPLDTHRLLRERQPHTGSQWVALHRDFCRYVLDPAGGAIWLNAFERRLVPDESFFQTVVMHSPFKNSLLNHNLRWIDWPHQYGDANEYWERLGGRKYVGGPKVLNVSELPRVLMSPYMFARKVDLEIDPGVLPVWDAWMKKKLSGSRVAQSPIGHSPGDPNLLNRFRAPGIAAGTPAATTRTYWGRRRIARVDFIDGSRCACGLACRGTSGGCCADSVCAPGAIGFEAPAAPCPQLENGVTHLSHPGGLPLQIQWVNRARHPVSLFVLDFAGAEVSMRVLRRTGEVATFMSRVGVTWRARALNGALMLQHTPSNSRNSTVEVPECAFEPSHALWAHLRESSNR</sequence>
<evidence type="ECO:0000256" key="7">
    <source>
        <dbReference type="ARBA" id="ARBA00022676"/>
    </source>
</evidence>
<evidence type="ECO:0000256" key="12">
    <source>
        <dbReference type="ARBA" id="ARBA00022968"/>
    </source>
</evidence>
<keyword evidence="14" id="KW-0333">Golgi apparatus</keyword>
<gene>
    <name evidence="21" type="ORF">AB1Y20_020881</name>
</gene>
<evidence type="ECO:0000256" key="5">
    <source>
        <dbReference type="ARBA" id="ARBA00010195"/>
    </source>
</evidence>
<organism evidence="21 22">
    <name type="scientific">Prymnesium parvum</name>
    <name type="common">Toxic golden alga</name>
    <dbReference type="NCBI Taxonomy" id="97485"/>
    <lineage>
        <taxon>Eukaryota</taxon>
        <taxon>Haptista</taxon>
        <taxon>Haptophyta</taxon>
        <taxon>Prymnesiophyceae</taxon>
        <taxon>Prymnesiales</taxon>
        <taxon>Prymnesiaceae</taxon>
        <taxon>Prymnesium</taxon>
    </lineage>
</organism>
<dbReference type="GO" id="GO:0050650">
    <property type="term" value="P:chondroitin sulfate proteoglycan biosynthetic process"/>
    <property type="evidence" value="ECO:0007669"/>
    <property type="project" value="TreeGrafter"/>
</dbReference>
<evidence type="ECO:0000256" key="2">
    <source>
        <dbReference type="ARBA" id="ARBA00004648"/>
    </source>
</evidence>
<dbReference type="PANTHER" id="PTHR46025:SF3">
    <property type="entry name" value="XYLOSYLTRANSFERASE OXT"/>
    <property type="match status" value="1"/>
</dbReference>
<evidence type="ECO:0000256" key="1">
    <source>
        <dbReference type="ARBA" id="ARBA00004323"/>
    </source>
</evidence>
<keyword evidence="9" id="KW-0812">Transmembrane</keyword>
<dbReference type="EC" id="2.4.2.26" evidence="6"/>
<protein>
    <recommendedName>
        <fullName evidence="6">protein xylosyltransferase</fullName>
        <ecNumber evidence="6">2.4.2.26</ecNumber>
    </recommendedName>
    <alternativeName>
        <fullName evidence="18">Peptide O-xylosyltransferase</fullName>
    </alternativeName>
</protein>
<dbReference type="Pfam" id="PF02485">
    <property type="entry name" value="Branch"/>
    <property type="match status" value="2"/>
</dbReference>
<evidence type="ECO:0000256" key="10">
    <source>
        <dbReference type="ARBA" id="ARBA00022723"/>
    </source>
</evidence>
<comment type="catalytic activity">
    <reaction evidence="19">
        <text>UDP-alpha-D-xylose + L-seryl-[protein] = 3-O-(beta-D-xylosyl)-L-seryl-[protein] + UDP + H(+)</text>
        <dbReference type="Rhea" id="RHEA:50192"/>
        <dbReference type="Rhea" id="RHEA-COMP:9863"/>
        <dbReference type="Rhea" id="RHEA-COMP:12567"/>
        <dbReference type="ChEBI" id="CHEBI:15378"/>
        <dbReference type="ChEBI" id="CHEBI:29999"/>
        <dbReference type="ChEBI" id="CHEBI:57632"/>
        <dbReference type="ChEBI" id="CHEBI:58223"/>
        <dbReference type="ChEBI" id="CHEBI:132085"/>
        <dbReference type="EC" id="2.4.2.26"/>
    </reaction>
</comment>
<dbReference type="PANTHER" id="PTHR46025">
    <property type="entry name" value="XYLOSYLTRANSFERASE OXT"/>
    <property type="match status" value="1"/>
</dbReference>
<keyword evidence="13" id="KW-1133">Transmembrane helix</keyword>
<accession>A0AB34JZG3</accession>
<feature type="region of interest" description="Disordered" evidence="20">
    <location>
        <begin position="1"/>
        <end position="40"/>
    </location>
</feature>
<dbReference type="EMBL" id="JBGBPQ010000004">
    <property type="protein sequence ID" value="KAL1526060.1"/>
    <property type="molecule type" value="Genomic_DNA"/>
</dbReference>
<proteinExistence type="inferred from homology"/>
<comment type="pathway">
    <text evidence="4">Glycan metabolism; heparan sulfate biosynthesis.</text>
</comment>
<dbReference type="InterPro" id="IPR003406">
    <property type="entry name" value="Glyco_trans_14"/>
</dbReference>
<keyword evidence="7" id="KW-0328">Glycosyltransferase</keyword>
<keyword evidence="15" id="KW-0472">Membrane</keyword>
<keyword evidence="16" id="KW-1015">Disulfide bond</keyword>
<comment type="subcellular location">
    <subcellularLocation>
        <location evidence="2">Endoplasmic reticulum membrane</location>
        <topology evidence="2">Single-pass type II membrane protein</topology>
    </subcellularLocation>
    <subcellularLocation>
        <location evidence="1">Golgi apparatus membrane</location>
        <topology evidence="1">Single-pass type II membrane protein</topology>
    </subcellularLocation>
</comment>
<dbReference type="GO" id="GO:0005789">
    <property type="term" value="C:endoplasmic reticulum membrane"/>
    <property type="evidence" value="ECO:0007669"/>
    <property type="project" value="UniProtKB-SubCell"/>
</dbReference>
<evidence type="ECO:0000256" key="13">
    <source>
        <dbReference type="ARBA" id="ARBA00022989"/>
    </source>
</evidence>
<dbReference type="GO" id="GO:0015012">
    <property type="term" value="P:heparan sulfate proteoglycan biosynthetic process"/>
    <property type="evidence" value="ECO:0007669"/>
    <property type="project" value="TreeGrafter"/>
</dbReference>
<dbReference type="InterPro" id="IPR043538">
    <property type="entry name" value="XYLT"/>
</dbReference>
<keyword evidence="8" id="KW-0808">Transferase</keyword>
<comment type="caution">
    <text evidence="21">The sequence shown here is derived from an EMBL/GenBank/DDBJ whole genome shotgun (WGS) entry which is preliminary data.</text>
</comment>
<keyword evidence="12" id="KW-0735">Signal-anchor</keyword>
<evidence type="ECO:0000256" key="16">
    <source>
        <dbReference type="ARBA" id="ARBA00023157"/>
    </source>
</evidence>
<evidence type="ECO:0000256" key="17">
    <source>
        <dbReference type="ARBA" id="ARBA00023180"/>
    </source>
</evidence>
<name>A0AB34JZG3_PRYPA</name>
<dbReference type="GO" id="GO:0000139">
    <property type="term" value="C:Golgi membrane"/>
    <property type="evidence" value="ECO:0007669"/>
    <property type="project" value="UniProtKB-SubCell"/>
</dbReference>
<dbReference type="AlphaFoldDB" id="A0AB34JZG3"/>
<evidence type="ECO:0000256" key="8">
    <source>
        <dbReference type="ARBA" id="ARBA00022679"/>
    </source>
</evidence>
<dbReference type="GO" id="GO:0030158">
    <property type="term" value="F:protein xylosyltransferase activity"/>
    <property type="evidence" value="ECO:0007669"/>
    <property type="project" value="UniProtKB-EC"/>
</dbReference>
<reference evidence="21 22" key="1">
    <citation type="journal article" date="2024" name="Science">
        <title>Giant polyketide synthase enzymes in the biosynthesis of giant marine polyether toxins.</title>
        <authorList>
            <person name="Fallon T.R."/>
            <person name="Shende V.V."/>
            <person name="Wierzbicki I.H."/>
            <person name="Pendleton A.L."/>
            <person name="Watervoot N.F."/>
            <person name="Auber R.P."/>
            <person name="Gonzalez D.J."/>
            <person name="Wisecaver J.H."/>
            <person name="Moore B.S."/>
        </authorList>
    </citation>
    <scope>NUCLEOTIDE SEQUENCE [LARGE SCALE GENOMIC DNA]</scope>
    <source>
        <strain evidence="21 22">12B1</strain>
    </source>
</reference>
<evidence type="ECO:0000256" key="11">
    <source>
        <dbReference type="ARBA" id="ARBA00022824"/>
    </source>
</evidence>
<comment type="pathway">
    <text evidence="3">Glycan metabolism; chondroitin sulfate biosynthesis.</text>
</comment>
<keyword evidence="11" id="KW-0256">Endoplasmic reticulum</keyword>
<comment type="similarity">
    <text evidence="5">Belongs to the glycosyltransferase 14 family. XylT subfamily.</text>
</comment>
<evidence type="ECO:0000256" key="18">
    <source>
        <dbReference type="ARBA" id="ARBA00042865"/>
    </source>
</evidence>
<evidence type="ECO:0000256" key="15">
    <source>
        <dbReference type="ARBA" id="ARBA00023136"/>
    </source>
</evidence>
<evidence type="ECO:0000256" key="14">
    <source>
        <dbReference type="ARBA" id="ARBA00023034"/>
    </source>
</evidence>
<evidence type="ECO:0000256" key="6">
    <source>
        <dbReference type="ARBA" id="ARBA00011972"/>
    </source>
</evidence>
<feature type="compositionally biased region" description="Basic and acidic residues" evidence="20">
    <location>
        <begin position="214"/>
        <end position="224"/>
    </location>
</feature>
<evidence type="ECO:0000256" key="4">
    <source>
        <dbReference type="ARBA" id="ARBA00005093"/>
    </source>
</evidence>
<keyword evidence="10" id="KW-0479">Metal-binding</keyword>
<keyword evidence="22" id="KW-1185">Reference proteome</keyword>
<evidence type="ECO:0000256" key="3">
    <source>
        <dbReference type="ARBA" id="ARBA00004840"/>
    </source>
</evidence>
<evidence type="ECO:0000256" key="19">
    <source>
        <dbReference type="ARBA" id="ARBA00047847"/>
    </source>
</evidence>
<feature type="region of interest" description="Disordered" evidence="20">
    <location>
        <begin position="64"/>
        <end position="127"/>
    </location>
</feature>
<feature type="region of interest" description="Disordered" evidence="20">
    <location>
        <begin position="201"/>
        <end position="229"/>
    </location>
</feature>
<evidence type="ECO:0000256" key="20">
    <source>
        <dbReference type="SAM" id="MobiDB-lite"/>
    </source>
</evidence>
<dbReference type="Proteomes" id="UP001515480">
    <property type="component" value="Unassembled WGS sequence"/>
</dbReference>
<evidence type="ECO:0000313" key="22">
    <source>
        <dbReference type="Proteomes" id="UP001515480"/>
    </source>
</evidence>
<dbReference type="GO" id="GO:0046872">
    <property type="term" value="F:metal ion binding"/>
    <property type="evidence" value="ECO:0007669"/>
    <property type="project" value="UniProtKB-KW"/>
</dbReference>
<keyword evidence="17" id="KW-0325">Glycoprotein</keyword>